<dbReference type="Proteomes" id="UP000245489">
    <property type="component" value="Unassembled WGS sequence"/>
</dbReference>
<dbReference type="SUPFAM" id="SSF52540">
    <property type="entry name" value="P-loop containing nucleoside triphosphate hydrolases"/>
    <property type="match status" value="1"/>
</dbReference>
<sequence length="727" mass="82972">MSFLHFLKLISKNLLWLLIIPTILAVSIFYFTRNEKKVYSSESTIYTGIASGYSLNGSTKADFYSTSNAFDNLLSLIESRETKQDVLIDLLAEHLFLKKHDPNILTWGAYDELQNLVPEDIKRQIVKPTLAATRDAVANLTQRSDDNLIYKIIYSGNPFYSLEALKSIKSSRISNSDLIKISYETNDPFICKRTLELLEQSFMRKNKLLREGQTGSVVSYFESETKRAFSKLDSTEKTFLDFNKTNDIINYYEQTKAVAGEREDLYALNHNLEMDKMSSKSSLEKVNENIKGRNSQFTNGSEIIKEREKLSNIYNKIALSETVNNDGSNQKQIDSLKNLASRTEGTLKNSLDKLYRDSNTPNGIPTKNVLDEWLKTTLAYEQSKAKLTVMDKRKKEFEEEYRRFAPLGAMLKKIERQIGVSEQEYLELLHGLNMARLTQQNTELTAKLNVVDPPYLPLKPNASKRMVMVILGFVIGLVLVLAFILANALINKTLLEPLRARKTVDAPLLGIYPLLNGNPDFVKKANLRLLQQFLANVETQQKPIVVGILSTQTGEGKTTIINLLGQELMNLNYTVEKQLLINNSAGTSDTYWPITIKEPEKKAFGVSFPDSYEAFLEARENKLKNIKDFVLIEFPSLDDIIIKPGLFPKLNYAILLCRANRVWGRVDRDILTIFRKTTGNNPQFILNGVDNDFAEEYIGEVPKKRNIFRSILKRLAKFEFGNRKKIR</sequence>
<feature type="transmembrane region" description="Helical" evidence="1">
    <location>
        <begin position="466"/>
        <end position="490"/>
    </location>
</feature>
<evidence type="ECO:0000313" key="3">
    <source>
        <dbReference type="Proteomes" id="UP000245489"/>
    </source>
</evidence>
<gene>
    <name evidence="2" type="ORF">LV89_03849</name>
</gene>
<keyword evidence="1" id="KW-1133">Transmembrane helix</keyword>
<dbReference type="GO" id="GO:0004713">
    <property type="term" value="F:protein tyrosine kinase activity"/>
    <property type="evidence" value="ECO:0007669"/>
    <property type="project" value="TreeGrafter"/>
</dbReference>
<evidence type="ECO:0008006" key="4">
    <source>
        <dbReference type="Google" id="ProtNLM"/>
    </source>
</evidence>
<keyword evidence="1" id="KW-0472">Membrane</keyword>
<dbReference type="EMBL" id="QGGO01000026">
    <property type="protein sequence ID" value="PWK20039.1"/>
    <property type="molecule type" value="Genomic_DNA"/>
</dbReference>
<accession>A0A316DS85</accession>
<proteinExistence type="predicted"/>
<dbReference type="AlphaFoldDB" id="A0A316DS85"/>
<feature type="transmembrane region" description="Helical" evidence="1">
    <location>
        <begin position="14"/>
        <end position="32"/>
    </location>
</feature>
<dbReference type="PANTHER" id="PTHR32309:SF13">
    <property type="entry name" value="FERRIC ENTEROBACTIN TRANSPORT PROTEIN FEPE"/>
    <property type="match status" value="1"/>
</dbReference>
<protein>
    <recommendedName>
        <fullName evidence="4">Subunit length determinant protein</fullName>
    </recommendedName>
</protein>
<dbReference type="GO" id="GO:0005886">
    <property type="term" value="C:plasma membrane"/>
    <property type="evidence" value="ECO:0007669"/>
    <property type="project" value="TreeGrafter"/>
</dbReference>
<dbReference type="PANTHER" id="PTHR32309">
    <property type="entry name" value="TYROSINE-PROTEIN KINASE"/>
    <property type="match status" value="1"/>
</dbReference>
<evidence type="ECO:0000313" key="2">
    <source>
        <dbReference type="EMBL" id="PWK20039.1"/>
    </source>
</evidence>
<comment type="caution">
    <text evidence="2">The sequence shown here is derived from an EMBL/GenBank/DDBJ whole genome shotgun (WGS) entry which is preliminary data.</text>
</comment>
<reference evidence="2 3" key="1">
    <citation type="submission" date="2018-05" db="EMBL/GenBank/DDBJ databases">
        <title>Genomic Encyclopedia of Archaeal and Bacterial Type Strains, Phase II (KMG-II): from individual species to whole genera.</title>
        <authorList>
            <person name="Goeker M."/>
        </authorList>
    </citation>
    <scope>NUCLEOTIDE SEQUENCE [LARGE SCALE GENOMIC DNA]</scope>
    <source>
        <strain evidence="2 3">DSM 22214</strain>
    </source>
</reference>
<dbReference type="InterPro" id="IPR027417">
    <property type="entry name" value="P-loop_NTPase"/>
</dbReference>
<name>A0A316DS85_9BACT</name>
<dbReference type="InterPro" id="IPR050445">
    <property type="entry name" value="Bact_polysacc_biosynth/exp"/>
</dbReference>
<keyword evidence="3" id="KW-1185">Reference proteome</keyword>
<evidence type="ECO:0000256" key="1">
    <source>
        <dbReference type="SAM" id="Phobius"/>
    </source>
</evidence>
<keyword evidence="1" id="KW-0812">Transmembrane</keyword>
<organism evidence="2 3">
    <name type="scientific">Arcicella aurantiaca</name>
    <dbReference type="NCBI Taxonomy" id="591202"/>
    <lineage>
        <taxon>Bacteria</taxon>
        <taxon>Pseudomonadati</taxon>
        <taxon>Bacteroidota</taxon>
        <taxon>Cytophagia</taxon>
        <taxon>Cytophagales</taxon>
        <taxon>Flectobacillaceae</taxon>
        <taxon>Arcicella</taxon>
    </lineage>
</organism>